<proteinExistence type="predicted"/>
<dbReference type="KEGG" id="mcee:MCEL_46670"/>
<name>A0A7I7RI81_MYCCF</name>
<accession>A0A7I7RI81</accession>
<dbReference type="KEGG" id="mcee:MCEL_24980"/>
<dbReference type="EMBL" id="AP022591">
    <property type="protein sequence ID" value="BBY46372.1"/>
    <property type="molecule type" value="Genomic_DNA"/>
</dbReference>
<reference evidence="1" key="2">
    <citation type="submission" date="2020-02" db="EMBL/GenBank/DDBJ databases">
        <authorList>
            <person name="Matsumoto Y."/>
            <person name="Motooka D."/>
            <person name="Nakamura S."/>
        </authorList>
    </citation>
    <scope>NUCLEOTIDE SEQUENCE</scope>
    <source>
        <strain evidence="1">JCM 18439</strain>
    </source>
</reference>
<evidence type="ECO:0000313" key="1">
    <source>
        <dbReference type="EMBL" id="BBY44203.1"/>
    </source>
</evidence>
<dbReference type="AlphaFoldDB" id="A0A7I7RI81"/>
<organism evidence="1 3">
    <name type="scientific">Mycolicibacterium celeriflavum</name>
    <name type="common">Mycobacterium celeriflavum</name>
    <dbReference type="NCBI Taxonomy" id="1249101"/>
    <lineage>
        <taxon>Bacteria</taxon>
        <taxon>Bacillati</taxon>
        <taxon>Actinomycetota</taxon>
        <taxon>Actinomycetes</taxon>
        <taxon>Mycobacteriales</taxon>
        <taxon>Mycobacteriaceae</taxon>
        <taxon>Mycolicibacterium</taxon>
    </lineage>
</organism>
<dbReference type="EMBL" id="AP022591">
    <property type="protein sequence ID" value="BBY44203.1"/>
    <property type="molecule type" value="Genomic_DNA"/>
</dbReference>
<evidence type="ECO:0000313" key="2">
    <source>
        <dbReference type="EMBL" id="BBY46372.1"/>
    </source>
</evidence>
<dbReference type="Proteomes" id="UP000466431">
    <property type="component" value="Chromosome"/>
</dbReference>
<reference evidence="1 3" key="1">
    <citation type="journal article" date="2019" name="Emerg. Microbes Infect.">
        <title>Comprehensive subspecies identification of 175 nontuberculous mycobacteria species based on 7547 genomic profiles.</title>
        <authorList>
            <person name="Matsumoto Y."/>
            <person name="Kinjo T."/>
            <person name="Motooka D."/>
            <person name="Nabeya D."/>
            <person name="Jung N."/>
            <person name="Uechi K."/>
            <person name="Horii T."/>
            <person name="Iida T."/>
            <person name="Fujita J."/>
            <person name="Nakamura S."/>
        </authorList>
    </citation>
    <scope>NUCLEOTIDE SEQUENCE [LARGE SCALE GENOMIC DNA]</scope>
    <source>
        <strain evidence="1 3">JCM 18439</strain>
    </source>
</reference>
<gene>
    <name evidence="1" type="ORF">MCEL_24980</name>
    <name evidence="2" type="ORF">MCEL_46670</name>
</gene>
<protein>
    <submittedName>
        <fullName evidence="1">Uncharacterized protein</fullName>
    </submittedName>
</protein>
<sequence length="60" mass="6507">MPMRRRPANRSKVFSVSAQTRATIAPTVRQATRINSHTAVFEHATANQATVSSKAKVCPA</sequence>
<keyword evidence="3" id="KW-1185">Reference proteome</keyword>
<evidence type="ECO:0000313" key="3">
    <source>
        <dbReference type="Proteomes" id="UP000466431"/>
    </source>
</evidence>